<evidence type="ECO:0008006" key="8">
    <source>
        <dbReference type="Google" id="ProtNLM"/>
    </source>
</evidence>
<keyword evidence="2 5" id="KW-0812">Transmembrane</keyword>
<feature type="transmembrane region" description="Helical" evidence="5">
    <location>
        <begin position="47"/>
        <end position="73"/>
    </location>
</feature>
<dbReference type="PANTHER" id="PTHR11040:SF140">
    <property type="entry name" value="ZRT (ZRT), IRT- (IRT-) LIKE PROTEIN TRANSPORTER"/>
    <property type="match status" value="1"/>
</dbReference>
<keyword evidence="7" id="KW-1185">Reference proteome</keyword>
<keyword evidence="3 5" id="KW-1133">Transmembrane helix</keyword>
<reference evidence="6" key="1">
    <citation type="submission" date="2021-06" db="EMBL/GenBank/DDBJ databases">
        <authorList>
            <person name="Hodson N. C."/>
            <person name="Mongue J. A."/>
            <person name="Jaron S. K."/>
        </authorList>
    </citation>
    <scope>NUCLEOTIDE SEQUENCE</scope>
</reference>
<proteinExistence type="predicted"/>
<feature type="non-terminal residue" evidence="6">
    <location>
        <position position="202"/>
    </location>
</feature>
<dbReference type="Pfam" id="PF02535">
    <property type="entry name" value="Zip"/>
    <property type="match status" value="1"/>
</dbReference>
<organism evidence="6 7">
    <name type="scientific">Allacma fusca</name>
    <dbReference type="NCBI Taxonomy" id="39272"/>
    <lineage>
        <taxon>Eukaryota</taxon>
        <taxon>Metazoa</taxon>
        <taxon>Ecdysozoa</taxon>
        <taxon>Arthropoda</taxon>
        <taxon>Hexapoda</taxon>
        <taxon>Collembola</taxon>
        <taxon>Symphypleona</taxon>
        <taxon>Sminthuridae</taxon>
        <taxon>Allacma</taxon>
    </lineage>
</organism>
<dbReference type="EMBL" id="CAJVCH010418309">
    <property type="protein sequence ID" value="CAG7818335.1"/>
    <property type="molecule type" value="Genomic_DNA"/>
</dbReference>
<gene>
    <name evidence="6" type="ORF">AFUS01_LOCUS28847</name>
</gene>
<name>A0A8J2PKN7_9HEXA</name>
<evidence type="ECO:0000256" key="1">
    <source>
        <dbReference type="ARBA" id="ARBA00004141"/>
    </source>
</evidence>
<dbReference type="GO" id="GO:0005886">
    <property type="term" value="C:plasma membrane"/>
    <property type="evidence" value="ECO:0007669"/>
    <property type="project" value="TreeGrafter"/>
</dbReference>
<dbReference type="GO" id="GO:0005385">
    <property type="term" value="F:zinc ion transmembrane transporter activity"/>
    <property type="evidence" value="ECO:0007669"/>
    <property type="project" value="TreeGrafter"/>
</dbReference>
<evidence type="ECO:0000256" key="3">
    <source>
        <dbReference type="ARBA" id="ARBA00022989"/>
    </source>
</evidence>
<keyword evidence="4 5" id="KW-0472">Membrane</keyword>
<evidence type="ECO:0000256" key="5">
    <source>
        <dbReference type="SAM" id="Phobius"/>
    </source>
</evidence>
<dbReference type="PANTHER" id="PTHR11040">
    <property type="entry name" value="ZINC/IRON TRANSPORTER"/>
    <property type="match status" value="1"/>
</dbReference>
<feature type="transmembrane region" description="Helical" evidence="5">
    <location>
        <begin position="7"/>
        <end position="27"/>
    </location>
</feature>
<comment type="subcellular location">
    <subcellularLocation>
        <location evidence="1">Membrane</location>
        <topology evidence="1">Multi-pass membrane protein</topology>
    </subcellularLocation>
</comment>
<dbReference type="InterPro" id="IPR003689">
    <property type="entry name" value="ZIP"/>
</dbReference>
<evidence type="ECO:0000313" key="7">
    <source>
        <dbReference type="Proteomes" id="UP000708208"/>
    </source>
</evidence>
<sequence>MDLSWEKWLVMAALAIISILLGMLPYIVFHSRRKILPVVSTDSSGPFIYNLILTVLSCFGGGVLLATAVVHMLSEARTNLAEIPSITSRLEEDFPLAEILALIGFALIYLVEEIAHFIIADDGHHHHPVVRHNSSFHSMSAGRSMKTSKLSGTSVDVKDLKVAPESSFEDESHGIGTAVRSLLALVALSFHAIMEGIAIGIQ</sequence>
<comment type="caution">
    <text evidence="6">The sequence shown here is derived from an EMBL/GenBank/DDBJ whole genome shotgun (WGS) entry which is preliminary data.</text>
</comment>
<dbReference type="Proteomes" id="UP000708208">
    <property type="component" value="Unassembled WGS sequence"/>
</dbReference>
<feature type="transmembrane region" description="Helical" evidence="5">
    <location>
        <begin position="94"/>
        <end position="111"/>
    </location>
</feature>
<accession>A0A8J2PKN7</accession>
<evidence type="ECO:0000256" key="2">
    <source>
        <dbReference type="ARBA" id="ARBA00022692"/>
    </source>
</evidence>
<dbReference type="AlphaFoldDB" id="A0A8J2PKN7"/>
<evidence type="ECO:0000313" key="6">
    <source>
        <dbReference type="EMBL" id="CAG7818335.1"/>
    </source>
</evidence>
<evidence type="ECO:0000256" key="4">
    <source>
        <dbReference type="ARBA" id="ARBA00023136"/>
    </source>
</evidence>
<dbReference type="OrthoDB" id="448280at2759"/>
<protein>
    <recommendedName>
        <fullName evidence="8">Zinc transporter ZIP1</fullName>
    </recommendedName>
</protein>